<gene>
    <name evidence="1" type="ORF">SAMN04488548_1343871</name>
</gene>
<dbReference type="EMBL" id="FNLM01000034">
    <property type="protein sequence ID" value="SDU72979.1"/>
    <property type="molecule type" value="Genomic_DNA"/>
</dbReference>
<proteinExistence type="predicted"/>
<accession>A0A1H2KWC4</accession>
<name>A0A1H2KWC4_9ACTN</name>
<dbReference type="RefSeq" id="WP_074852400.1">
    <property type="nucleotide sequence ID" value="NZ_FNLM01000034.1"/>
</dbReference>
<reference evidence="1 2" key="1">
    <citation type="submission" date="2016-10" db="EMBL/GenBank/DDBJ databases">
        <authorList>
            <person name="de Groot N.N."/>
        </authorList>
    </citation>
    <scope>NUCLEOTIDE SEQUENCE [LARGE SCALE GENOMIC DNA]</scope>
    <source>
        <strain evidence="1 2">DSM 44215</strain>
    </source>
</reference>
<dbReference type="OrthoDB" id="3569687at2"/>
<dbReference type="Proteomes" id="UP000183180">
    <property type="component" value="Unassembled WGS sequence"/>
</dbReference>
<evidence type="ECO:0000313" key="1">
    <source>
        <dbReference type="EMBL" id="SDU72979.1"/>
    </source>
</evidence>
<evidence type="ECO:0000313" key="2">
    <source>
        <dbReference type="Proteomes" id="UP000183180"/>
    </source>
</evidence>
<dbReference type="STRING" id="158898.SAMN04488548_1343871"/>
<protein>
    <submittedName>
        <fullName evidence="1">Uncharacterized protein</fullName>
    </submittedName>
</protein>
<sequence>MTAAFLESESVLAEIDPAVGVVAATDPRSQLRGAWSAIREQHAQVTADYLQLLSPPEGTRGRKQDFDRATEALRTVTASMRGFAEANAGALQRARATMQAANAQDHEARVASHRAMTALENAGPTIARLQSVIRATDELDRALSVFEQSAGLRDRQSAAATVITSAQRLETILREAPAYADRARQVIRSVETRRSAIATRGAHVPDTLSQLRREFSADCSTDLQRTETLVDERLAHADTAISAARRMLDDAPDQAIGQADAARDDLSVAEAAVDAVLDRLRVLREVRADPQGAEQRVRFRLRDAQLFAVNHSLVDEWGSVLDAQADRIERAKGDLDRVHPDYWGYLTRLRAVDDRISEIVSRMRGQVAAR</sequence>
<organism evidence="1 2">
    <name type="scientific">Gordonia westfalica</name>
    <dbReference type="NCBI Taxonomy" id="158898"/>
    <lineage>
        <taxon>Bacteria</taxon>
        <taxon>Bacillati</taxon>
        <taxon>Actinomycetota</taxon>
        <taxon>Actinomycetes</taxon>
        <taxon>Mycobacteriales</taxon>
        <taxon>Gordoniaceae</taxon>
        <taxon>Gordonia</taxon>
    </lineage>
</organism>
<dbReference type="AlphaFoldDB" id="A0A1H2KWC4"/>